<comment type="caution">
    <text evidence="1">The sequence shown here is derived from an EMBL/GenBank/DDBJ whole genome shotgun (WGS) entry which is preliminary data.</text>
</comment>
<sequence length="75" mass="7802">MASSIIPISTAPALTDIKQKPCDIAMALPSKEEPAPGVRPVQAALISSPRQAGTFPKRAPGAVVFFRFAKAVTIA</sequence>
<reference evidence="1 2" key="1">
    <citation type="submission" date="2018-11" db="EMBL/GenBank/DDBJ databases">
        <authorList>
            <person name="Huo Y."/>
        </authorList>
    </citation>
    <scope>NUCLEOTIDE SEQUENCE [LARGE SCALE GENOMIC DNA]</scope>
    <source>
        <strain evidence="1 2">CCBAU 33202</strain>
    </source>
</reference>
<dbReference type="EMBL" id="RJJU01000005">
    <property type="protein sequence ID" value="RUM13575.1"/>
    <property type="molecule type" value="Genomic_DNA"/>
</dbReference>
<keyword evidence="2" id="KW-1185">Reference proteome</keyword>
<gene>
    <name evidence="1" type="ORF">EFB14_08845</name>
</gene>
<dbReference type="Proteomes" id="UP000272004">
    <property type="component" value="Unassembled WGS sequence"/>
</dbReference>
<evidence type="ECO:0000313" key="1">
    <source>
        <dbReference type="EMBL" id="RUM13575.1"/>
    </source>
</evidence>
<proteinExistence type="predicted"/>
<name>A0ABY0BBF6_9HYPH</name>
<accession>A0ABY0BBF6</accession>
<organism evidence="1 2">
    <name type="scientific">Rhizobium fabae</name>
    <dbReference type="NCBI Taxonomy" id="573179"/>
    <lineage>
        <taxon>Bacteria</taxon>
        <taxon>Pseudomonadati</taxon>
        <taxon>Pseudomonadota</taxon>
        <taxon>Alphaproteobacteria</taxon>
        <taxon>Hyphomicrobiales</taxon>
        <taxon>Rhizobiaceae</taxon>
        <taxon>Rhizobium/Agrobacterium group</taxon>
        <taxon>Rhizobium</taxon>
    </lineage>
</organism>
<protein>
    <submittedName>
        <fullName evidence="1">Uncharacterized protein</fullName>
    </submittedName>
</protein>
<evidence type="ECO:0000313" key="2">
    <source>
        <dbReference type="Proteomes" id="UP000272004"/>
    </source>
</evidence>